<evidence type="ECO:0000256" key="3">
    <source>
        <dbReference type="SAM" id="MobiDB-lite"/>
    </source>
</evidence>
<feature type="domain" description="Beta/gamma crystallin 'Greek key'" evidence="4">
    <location>
        <begin position="8"/>
        <end position="78"/>
    </location>
</feature>
<dbReference type="OrthoDB" id="10318196at2759"/>
<feature type="region of interest" description="Disordered" evidence="3">
    <location>
        <begin position="109"/>
        <end position="130"/>
    </location>
</feature>
<dbReference type="Proteomes" id="UP000011014">
    <property type="component" value="Unassembled WGS sequence"/>
</dbReference>
<dbReference type="SUPFAM" id="SSF49695">
    <property type="entry name" value="gamma-Crystallin-like"/>
    <property type="match status" value="1"/>
</dbReference>
<gene>
    <name evidence="5" type="ORF">GSOID_T00013179001</name>
    <name evidence="6" type="ORF">GSOID_T00026363001</name>
</gene>
<dbReference type="Gene3D" id="2.60.20.10">
    <property type="entry name" value="Crystallins"/>
    <property type="match status" value="1"/>
</dbReference>
<accession>E4WZ31</accession>
<dbReference type="AlphaFoldDB" id="E4WZ31"/>
<protein>
    <recommendedName>
        <fullName evidence="4">Beta/gamma crystallin 'Greek key' domain-containing protein</fullName>
    </recommendedName>
</protein>
<dbReference type="EMBL" id="FN653019">
    <property type="protein sequence ID" value="CBY22426.1"/>
    <property type="molecule type" value="Genomic_DNA"/>
</dbReference>
<evidence type="ECO:0000313" key="7">
    <source>
        <dbReference type="Proteomes" id="UP000001307"/>
    </source>
</evidence>
<evidence type="ECO:0000259" key="4">
    <source>
        <dbReference type="Pfam" id="PF00030"/>
    </source>
</evidence>
<evidence type="ECO:0000256" key="2">
    <source>
        <dbReference type="ARBA" id="ARBA00022737"/>
    </source>
</evidence>
<dbReference type="InterPro" id="IPR011024">
    <property type="entry name" value="G_crystallin-like"/>
</dbReference>
<evidence type="ECO:0000313" key="5">
    <source>
        <dbReference type="EMBL" id="CBY22426.1"/>
    </source>
</evidence>
<keyword evidence="2" id="KW-0677">Repeat</keyword>
<comment type="similarity">
    <text evidence="1">Belongs to the beta/gamma-crystallin family.</text>
</comment>
<proteinExistence type="inferred from homology"/>
<reference evidence="5" key="1">
    <citation type="journal article" date="2010" name="Science">
        <title>Plasticity of animal genome architecture unmasked by rapid evolution of a pelagic tunicate.</title>
        <authorList>
            <person name="Denoeud F."/>
            <person name="Henriet S."/>
            <person name="Mungpakdee S."/>
            <person name="Aury J.M."/>
            <person name="Da Silva C."/>
            <person name="Brinkmann H."/>
            <person name="Mikhaleva J."/>
            <person name="Olsen L.C."/>
            <person name="Jubin C."/>
            <person name="Canestro C."/>
            <person name="Bouquet J.M."/>
            <person name="Danks G."/>
            <person name="Poulain J."/>
            <person name="Campsteijn C."/>
            <person name="Adamski M."/>
            <person name="Cross I."/>
            <person name="Yadetie F."/>
            <person name="Muffato M."/>
            <person name="Louis A."/>
            <person name="Butcher S."/>
            <person name="Tsagkogeorga G."/>
            <person name="Konrad A."/>
            <person name="Singh S."/>
            <person name="Jensen M.F."/>
            <person name="Cong E.H."/>
            <person name="Eikeseth-Otteraa H."/>
            <person name="Noel B."/>
            <person name="Anthouard V."/>
            <person name="Porcel B.M."/>
            <person name="Kachouri-Lafond R."/>
            <person name="Nishino A."/>
            <person name="Ugolini M."/>
            <person name="Chourrout P."/>
            <person name="Nishida H."/>
            <person name="Aasland R."/>
            <person name="Huzurbazar S."/>
            <person name="Westhof E."/>
            <person name="Delsuc F."/>
            <person name="Lehrach H."/>
            <person name="Reinhardt R."/>
            <person name="Weissenbach J."/>
            <person name="Roy S.W."/>
            <person name="Artiguenave F."/>
            <person name="Postlethwait J.H."/>
            <person name="Manak J.R."/>
            <person name="Thompson E.M."/>
            <person name="Jaillon O."/>
            <person name="Du Pasquier L."/>
            <person name="Boudinot P."/>
            <person name="Liberles D.A."/>
            <person name="Volff J.N."/>
            <person name="Philippe H."/>
            <person name="Lenhard B."/>
            <person name="Roest Crollius H."/>
            <person name="Wincker P."/>
            <person name="Chourrout D."/>
        </authorList>
    </citation>
    <scope>NUCLEOTIDE SEQUENCE [LARGE SCALE GENOMIC DNA]</scope>
</reference>
<dbReference type="EMBL" id="FN657364">
    <property type="protein sequence ID" value="CBY42653.1"/>
    <property type="molecule type" value="Genomic_DNA"/>
</dbReference>
<name>E4WZ31_OIKDI</name>
<dbReference type="InParanoid" id="E4WZ31"/>
<evidence type="ECO:0000313" key="6">
    <source>
        <dbReference type="EMBL" id="CBY42653.1"/>
    </source>
</evidence>
<keyword evidence="7" id="KW-1185">Reference proteome</keyword>
<organism evidence="5">
    <name type="scientific">Oikopleura dioica</name>
    <name type="common">Tunicate</name>
    <dbReference type="NCBI Taxonomy" id="34765"/>
    <lineage>
        <taxon>Eukaryota</taxon>
        <taxon>Metazoa</taxon>
        <taxon>Chordata</taxon>
        <taxon>Tunicata</taxon>
        <taxon>Appendicularia</taxon>
        <taxon>Copelata</taxon>
        <taxon>Oikopleuridae</taxon>
        <taxon>Oikopleura</taxon>
    </lineage>
</organism>
<dbReference type="Proteomes" id="UP000001307">
    <property type="component" value="Unassembled WGS sequence"/>
</dbReference>
<sequence>MPVKLCTEVGFKGDKKKFSGAVDNLAKRQFYGQVKSVMIDGTRPWVFCADFDFRGKAALIEPGEHSDISTLCSFKVKSMCELIDTDKEKRGKLEIVVEDAEMSVTDSTPEFVFQKKPKPEQNEQQQPQDYKVKARLEVTGGTWLLFSEQGYGGDLAVVTTSNNGRRMSFGQLATVRSAKKLSFLD</sequence>
<dbReference type="InterPro" id="IPR001064">
    <property type="entry name" value="Beta/gamma_crystallin"/>
</dbReference>
<dbReference type="Pfam" id="PF00030">
    <property type="entry name" value="Crystall"/>
    <property type="match status" value="1"/>
</dbReference>
<evidence type="ECO:0000256" key="1">
    <source>
        <dbReference type="ARBA" id="ARBA00009646"/>
    </source>
</evidence>